<sequence length="67" mass="7143">MEPMIVFQARKPSVLLSFVNTTIGSGLFSVNAVPVHDGETAKQLAERLLKSCRKTMVAAEGNAVPAD</sequence>
<dbReference type="Pfam" id="PF22947">
    <property type="entry name" value="ULD_3"/>
    <property type="match status" value="1"/>
</dbReference>
<accession>A0A3P7P409</accession>
<evidence type="ECO:0000313" key="2">
    <source>
        <dbReference type="EMBL" id="VDN49755.1"/>
    </source>
</evidence>
<feature type="domain" description="Leucine--tRNA ligase ubiquitin-like" evidence="1">
    <location>
        <begin position="11"/>
        <end position="54"/>
    </location>
</feature>
<dbReference type="Proteomes" id="UP000281553">
    <property type="component" value="Unassembled WGS sequence"/>
</dbReference>
<organism evidence="2 3">
    <name type="scientific">Dibothriocephalus latus</name>
    <name type="common">Fish tapeworm</name>
    <name type="synonym">Diphyllobothrium latum</name>
    <dbReference type="NCBI Taxonomy" id="60516"/>
    <lineage>
        <taxon>Eukaryota</taxon>
        <taxon>Metazoa</taxon>
        <taxon>Spiralia</taxon>
        <taxon>Lophotrochozoa</taxon>
        <taxon>Platyhelminthes</taxon>
        <taxon>Cestoda</taxon>
        <taxon>Eucestoda</taxon>
        <taxon>Diphyllobothriidea</taxon>
        <taxon>Diphyllobothriidae</taxon>
        <taxon>Dibothriocephalus</taxon>
    </lineage>
</organism>
<reference evidence="2 3" key="1">
    <citation type="submission" date="2018-11" db="EMBL/GenBank/DDBJ databases">
        <authorList>
            <consortium name="Pathogen Informatics"/>
        </authorList>
    </citation>
    <scope>NUCLEOTIDE SEQUENCE [LARGE SCALE GENOMIC DNA]</scope>
</reference>
<dbReference type="AlphaFoldDB" id="A0A3P7P409"/>
<evidence type="ECO:0000259" key="1">
    <source>
        <dbReference type="Pfam" id="PF22947"/>
    </source>
</evidence>
<evidence type="ECO:0000313" key="3">
    <source>
        <dbReference type="Proteomes" id="UP000281553"/>
    </source>
</evidence>
<dbReference type="InterPro" id="IPR054509">
    <property type="entry name" value="LARS1_ULD"/>
</dbReference>
<protein>
    <recommendedName>
        <fullName evidence="1">Leucine--tRNA ligase ubiquitin-like domain-containing protein</fullName>
    </recommendedName>
</protein>
<name>A0A3P7P409_DIBLA</name>
<gene>
    <name evidence="2" type="ORF">DILT_LOCUS19877</name>
</gene>
<proteinExistence type="predicted"/>
<dbReference type="EMBL" id="UYRU01124169">
    <property type="protein sequence ID" value="VDN49755.1"/>
    <property type="molecule type" value="Genomic_DNA"/>
</dbReference>
<feature type="non-terminal residue" evidence="2">
    <location>
        <position position="67"/>
    </location>
</feature>
<keyword evidence="3" id="KW-1185">Reference proteome</keyword>